<keyword evidence="2" id="KW-1185">Reference proteome</keyword>
<dbReference type="EMBL" id="JAPFFF010000004">
    <property type="protein sequence ID" value="KAK8891695.1"/>
    <property type="molecule type" value="Genomic_DNA"/>
</dbReference>
<protein>
    <submittedName>
        <fullName evidence="1">Uncharacterized protein</fullName>
    </submittedName>
</protein>
<evidence type="ECO:0000313" key="1">
    <source>
        <dbReference type="EMBL" id="KAK8891695.1"/>
    </source>
</evidence>
<evidence type="ECO:0000313" key="2">
    <source>
        <dbReference type="Proteomes" id="UP001470230"/>
    </source>
</evidence>
<gene>
    <name evidence="1" type="ORF">M9Y10_028915</name>
</gene>
<reference evidence="1 2" key="1">
    <citation type="submission" date="2024-04" db="EMBL/GenBank/DDBJ databases">
        <title>Tritrichomonas musculus Genome.</title>
        <authorList>
            <person name="Alves-Ferreira E."/>
            <person name="Grigg M."/>
            <person name="Lorenzi H."/>
            <person name="Galac M."/>
        </authorList>
    </citation>
    <scope>NUCLEOTIDE SEQUENCE [LARGE SCALE GENOMIC DNA]</scope>
    <source>
        <strain evidence="1 2">EAF2021</strain>
    </source>
</reference>
<proteinExistence type="predicted"/>
<comment type="caution">
    <text evidence="1">The sequence shown here is derived from an EMBL/GenBank/DDBJ whole genome shotgun (WGS) entry which is preliminary data.</text>
</comment>
<name>A0ABR2KNY8_9EUKA</name>
<accession>A0ABR2KNY8</accession>
<organism evidence="1 2">
    <name type="scientific">Tritrichomonas musculus</name>
    <dbReference type="NCBI Taxonomy" id="1915356"/>
    <lineage>
        <taxon>Eukaryota</taxon>
        <taxon>Metamonada</taxon>
        <taxon>Parabasalia</taxon>
        <taxon>Tritrichomonadida</taxon>
        <taxon>Tritrichomonadidae</taxon>
        <taxon>Tritrichomonas</taxon>
    </lineage>
</organism>
<dbReference type="Proteomes" id="UP001470230">
    <property type="component" value="Unassembled WGS sequence"/>
</dbReference>
<sequence length="53" mass="5983">MIYKDKRKEKLFKVSSIDNVDSNIAGDFLQNVASNLVDEISASPVCLFQFCIQ</sequence>